<evidence type="ECO:0000313" key="11">
    <source>
        <dbReference type="Proteomes" id="UP000677515"/>
    </source>
</evidence>
<evidence type="ECO:0000256" key="7">
    <source>
        <dbReference type="ARBA" id="ARBA00022989"/>
    </source>
</evidence>
<dbReference type="EMBL" id="AP024329">
    <property type="protein sequence ID" value="BCQ35636.1"/>
    <property type="molecule type" value="Genomic_DNA"/>
</dbReference>
<keyword evidence="7 9" id="KW-1133">Transmembrane helix</keyword>
<dbReference type="RefSeq" id="WP_159336358.1">
    <property type="nucleotide sequence ID" value="NZ_AP024329.1"/>
</dbReference>
<evidence type="ECO:0000256" key="4">
    <source>
        <dbReference type="ARBA" id="ARBA00022475"/>
    </source>
</evidence>
<gene>
    <name evidence="10" type="ORF">ERHA53_29790</name>
</gene>
<evidence type="ECO:0000256" key="8">
    <source>
        <dbReference type="ARBA" id="ARBA00023136"/>
    </source>
</evidence>
<proteinExistence type="inferred from homology"/>
<keyword evidence="3" id="KW-0813">Transport</keyword>
<organism evidence="10 11">
    <name type="scientific">Erwinia rhapontici</name>
    <name type="common">Pectobacterium rhapontici</name>
    <dbReference type="NCBI Taxonomy" id="55212"/>
    <lineage>
        <taxon>Bacteria</taxon>
        <taxon>Pseudomonadati</taxon>
        <taxon>Pseudomonadota</taxon>
        <taxon>Gammaproteobacteria</taxon>
        <taxon>Enterobacterales</taxon>
        <taxon>Erwiniaceae</taxon>
        <taxon>Erwinia</taxon>
    </lineage>
</organism>
<name>A0ABM7N2F7_ERWRD</name>
<feature type="transmembrane region" description="Helical" evidence="9">
    <location>
        <begin position="260"/>
        <end position="278"/>
    </location>
</feature>
<evidence type="ECO:0000256" key="6">
    <source>
        <dbReference type="ARBA" id="ARBA00022692"/>
    </source>
</evidence>
<feature type="transmembrane region" description="Helical" evidence="9">
    <location>
        <begin position="103"/>
        <end position="126"/>
    </location>
</feature>
<comment type="similarity">
    <text evidence="2">Belongs to the binding-protein-dependent transport system permease family. AraH/RbsC subfamily.</text>
</comment>
<feature type="transmembrane region" description="Helical" evidence="9">
    <location>
        <begin position="43"/>
        <end position="64"/>
    </location>
</feature>
<feature type="transmembrane region" description="Helical" evidence="9">
    <location>
        <begin position="138"/>
        <end position="157"/>
    </location>
</feature>
<sequence length="346" mass="35929">MKNHNNSLLDNLHHRVGATNARLLVMLALMVIGLGLLEGNKLFGIAGLQSMGFQLPELGFLALAMMIPMLSGGIDLSIIATANLCALTVAYMLAALIPETQGVAWGMVQFAAIGAGLVVAALVGLLNGILVAYVRVPPMLATLGTMTAAKGLAIGISHGNVISGFPEPIVFIGNGTLLGIPVALLIFAAVIVPLSIFVNKTPLGNAIAMIGSNERAAQYSGINTRRSLVWVYLIASLLAGVAGIIMMARFDSANAAYGESYLLVAILAVVLGGVDPLGGFGRVSGVILSLLILQLMSTASILLDLSQFITLALWGAILLLASGGLVLKEWMSERAKAKTATRAYKV</sequence>
<evidence type="ECO:0000256" key="2">
    <source>
        <dbReference type="ARBA" id="ARBA00007942"/>
    </source>
</evidence>
<evidence type="ECO:0000313" key="10">
    <source>
        <dbReference type="EMBL" id="BCQ35636.1"/>
    </source>
</evidence>
<reference evidence="10 11" key="1">
    <citation type="submission" date="2021-01" db="EMBL/GenBank/DDBJ databases">
        <title>Complete genome sequence of Erwinia rhapontici MAFF 311153.</title>
        <authorList>
            <person name="Morohoshi T."/>
            <person name="Someya N."/>
        </authorList>
    </citation>
    <scope>NUCLEOTIDE SEQUENCE [LARGE SCALE GENOMIC DNA]</scope>
    <source>
        <strain evidence="10 11">MAFF 311153</strain>
    </source>
</reference>
<evidence type="ECO:0000256" key="5">
    <source>
        <dbReference type="ARBA" id="ARBA00022519"/>
    </source>
</evidence>
<dbReference type="Pfam" id="PF02653">
    <property type="entry name" value="BPD_transp_2"/>
    <property type="match status" value="1"/>
</dbReference>
<feature type="transmembrane region" description="Helical" evidence="9">
    <location>
        <begin position="309"/>
        <end position="327"/>
    </location>
</feature>
<feature type="transmembrane region" description="Helical" evidence="9">
    <location>
        <begin position="76"/>
        <end position="97"/>
    </location>
</feature>
<dbReference type="PANTHER" id="PTHR32196:SF21">
    <property type="entry name" value="ABC TRANSPORTER PERMEASE PROTEIN YPHD-RELATED"/>
    <property type="match status" value="1"/>
</dbReference>
<evidence type="ECO:0000256" key="9">
    <source>
        <dbReference type="SAM" id="Phobius"/>
    </source>
</evidence>
<keyword evidence="11" id="KW-1185">Reference proteome</keyword>
<keyword evidence="6 9" id="KW-0812">Transmembrane</keyword>
<feature type="transmembrane region" description="Helical" evidence="9">
    <location>
        <begin position="177"/>
        <end position="198"/>
    </location>
</feature>
<feature type="transmembrane region" description="Helical" evidence="9">
    <location>
        <begin position="285"/>
        <end position="303"/>
    </location>
</feature>
<feature type="transmembrane region" description="Helical" evidence="9">
    <location>
        <begin position="21"/>
        <end position="37"/>
    </location>
</feature>
<dbReference type="PANTHER" id="PTHR32196">
    <property type="entry name" value="ABC TRANSPORTER PERMEASE PROTEIN YPHD-RELATED-RELATED"/>
    <property type="match status" value="1"/>
</dbReference>
<evidence type="ECO:0000256" key="1">
    <source>
        <dbReference type="ARBA" id="ARBA00004429"/>
    </source>
</evidence>
<keyword evidence="5" id="KW-0997">Cell inner membrane</keyword>
<feature type="transmembrane region" description="Helical" evidence="9">
    <location>
        <begin position="228"/>
        <end position="248"/>
    </location>
</feature>
<keyword evidence="8 9" id="KW-0472">Membrane</keyword>
<dbReference type="InterPro" id="IPR001851">
    <property type="entry name" value="ABC_transp_permease"/>
</dbReference>
<dbReference type="Proteomes" id="UP000677515">
    <property type="component" value="Chromosome"/>
</dbReference>
<comment type="subcellular location">
    <subcellularLocation>
        <location evidence="1">Cell inner membrane</location>
        <topology evidence="1">Multi-pass membrane protein</topology>
    </subcellularLocation>
</comment>
<keyword evidence="4" id="KW-1003">Cell membrane</keyword>
<dbReference type="CDD" id="cd06579">
    <property type="entry name" value="TM_PBP1_transp_AraH_like"/>
    <property type="match status" value="1"/>
</dbReference>
<accession>A0ABM7N2F7</accession>
<evidence type="ECO:0000256" key="3">
    <source>
        <dbReference type="ARBA" id="ARBA00022448"/>
    </source>
</evidence>
<protein>
    <submittedName>
        <fullName evidence="10">ABC transporter permease</fullName>
    </submittedName>
</protein>